<gene>
    <name evidence="2" type="ORF">GCM10009825_32960</name>
</gene>
<evidence type="ECO:0000313" key="2">
    <source>
        <dbReference type="EMBL" id="GAA2143058.1"/>
    </source>
</evidence>
<name>A0ABP5L7S5_9MICC</name>
<dbReference type="Proteomes" id="UP001500102">
    <property type="component" value="Unassembled WGS sequence"/>
</dbReference>
<accession>A0ABP5L7S5</accession>
<proteinExistence type="predicted"/>
<protein>
    <recommendedName>
        <fullName evidence="1">Metallo-beta-lactamase domain-containing protein</fullName>
    </recommendedName>
</protein>
<evidence type="ECO:0000313" key="3">
    <source>
        <dbReference type="Proteomes" id="UP001500102"/>
    </source>
</evidence>
<evidence type="ECO:0000259" key="1">
    <source>
        <dbReference type="Pfam" id="PF00753"/>
    </source>
</evidence>
<organism evidence="2 3">
    <name type="scientific">Arthrobacter humicola</name>
    <dbReference type="NCBI Taxonomy" id="409291"/>
    <lineage>
        <taxon>Bacteria</taxon>
        <taxon>Bacillati</taxon>
        <taxon>Actinomycetota</taxon>
        <taxon>Actinomycetes</taxon>
        <taxon>Micrococcales</taxon>
        <taxon>Micrococcaceae</taxon>
        <taxon>Arthrobacter</taxon>
    </lineage>
</organism>
<reference evidence="3" key="1">
    <citation type="journal article" date="2019" name="Int. J. Syst. Evol. Microbiol.">
        <title>The Global Catalogue of Microorganisms (GCM) 10K type strain sequencing project: providing services to taxonomists for standard genome sequencing and annotation.</title>
        <authorList>
            <consortium name="The Broad Institute Genomics Platform"/>
            <consortium name="The Broad Institute Genome Sequencing Center for Infectious Disease"/>
            <person name="Wu L."/>
            <person name="Ma J."/>
        </authorList>
    </citation>
    <scope>NUCLEOTIDE SEQUENCE [LARGE SCALE GENOMIC DNA]</scope>
    <source>
        <strain evidence="3">JCM 15921</strain>
    </source>
</reference>
<dbReference type="EMBL" id="BAAAQB010000041">
    <property type="protein sequence ID" value="GAA2143058.1"/>
    <property type="molecule type" value="Genomic_DNA"/>
</dbReference>
<dbReference type="Gene3D" id="3.60.15.10">
    <property type="entry name" value="Ribonuclease Z/Hydroxyacylglutathione hydrolase-like"/>
    <property type="match status" value="1"/>
</dbReference>
<dbReference type="SUPFAM" id="SSF56281">
    <property type="entry name" value="Metallo-hydrolase/oxidoreductase"/>
    <property type="match status" value="1"/>
</dbReference>
<feature type="domain" description="Metallo-beta-lactamase" evidence="1">
    <location>
        <begin position="13"/>
        <end position="87"/>
    </location>
</feature>
<dbReference type="RefSeq" id="WP_344367499.1">
    <property type="nucleotide sequence ID" value="NZ_BAAAQB010000041.1"/>
</dbReference>
<dbReference type="InterPro" id="IPR052159">
    <property type="entry name" value="Competence_DNA_uptake"/>
</dbReference>
<sequence>MPASSVTVRMYDVGFGDAFLVTVKRDDQAWRMLVDCGVHSLGKARPLLDVVRAIISDLTEAAAPGGPPTLDVVVATHHHADHITGFAYDDWEKVQVGEVWVSFVEDDSDDDAKRLKSGLARAATSLNTLIGRAPAALNDEARTLALGVAGTLALNSLGNEDAMDRLLGRNGKHFLNVPTVRYLPDRIAQLNVIRTPLPDVTIHVLGPSRDPDQLKLMNPPASARWLAMQQALDAEPASDSPGSQTPAAPLFAGIYSVTPDEVSHDIGIELLSTLATLNLGALLDDASELLAAASILERSVNNTSIYFVLDVEGTRLVFVGDSQEGAWDHVLQDPAARALVSNPAFYKIGHHGSHNATPRDYVTSAIGNQGTYAMLPYGKVEQWGDIPNGALLAALTTMNTHIVRADAPVADARVHVGPGNLWSEITFPVT</sequence>
<dbReference type="InterPro" id="IPR001279">
    <property type="entry name" value="Metallo-B-lactamas"/>
</dbReference>
<keyword evidence="3" id="KW-1185">Reference proteome</keyword>
<dbReference type="Pfam" id="PF00753">
    <property type="entry name" value="Lactamase_B"/>
    <property type="match status" value="1"/>
</dbReference>
<dbReference type="PANTHER" id="PTHR30619">
    <property type="entry name" value="DNA INTERNALIZATION/COMPETENCE PROTEIN COMEC/REC2"/>
    <property type="match status" value="1"/>
</dbReference>
<dbReference type="InterPro" id="IPR036866">
    <property type="entry name" value="RibonucZ/Hydroxyglut_hydro"/>
</dbReference>
<comment type="caution">
    <text evidence="2">The sequence shown here is derived from an EMBL/GenBank/DDBJ whole genome shotgun (WGS) entry which is preliminary data.</text>
</comment>
<dbReference type="PANTHER" id="PTHR30619:SF1">
    <property type="entry name" value="RECOMBINATION PROTEIN 2"/>
    <property type="match status" value="1"/>
</dbReference>